<organism evidence="2 3">
    <name type="scientific">Ostreococcus tauri</name>
    <name type="common">Marine green alga</name>
    <dbReference type="NCBI Taxonomy" id="70448"/>
    <lineage>
        <taxon>Eukaryota</taxon>
        <taxon>Viridiplantae</taxon>
        <taxon>Chlorophyta</taxon>
        <taxon>Mamiellophyceae</taxon>
        <taxon>Mamiellales</taxon>
        <taxon>Bathycoccaceae</taxon>
        <taxon>Ostreococcus</taxon>
    </lineage>
</organism>
<dbReference type="KEGG" id="ota:OT_ostta16g00860"/>
<name>A0A096P8L2_OSTTA</name>
<feature type="region of interest" description="Disordered" evidence="1">
    <location>
        <begin position="28"/>
        <end position="49"/>
    </location>
</feature>
<gene>
    <name evidence="2" type="ORF">OT_ostta16g00860</name>
</gene>
<reference evidence="3" key="1">
    <citation type="journal article" date="2006" name="Proc. Natl. Acad. Sci. U.S.A.">
        <title>Genome analysis of the smallest free-living eukaryote Ostreococcus tauri unveils many unique features.</title>
        <authorList>
            <person name="Derelle E."/>
            <person name="Ferraz C."/>
            <person name="Rombauts S."/>
            <person name="Rouze P."/>
            <person name="Worden A.Z."/>
            <person name="Robbens S."/>
            <person name="Partensky F."/>
            <person name="Degroeve S."/>
            <person name="Echeynie S."/>
            <person name="Cooke R."/>
            <person name="Saeys Y."/>
            <person name="Wuyts J."/>
            <person name="Jabbari K."/>
            <person name="Bowler C."/>
            <person name="Panaud O."/>
            <person name="Piegu B."/>
            <person name="Ball S.G."/>
            <person name="Ral J.-P."/>
            <person name="Bouget F.-Y."/>
            <person name="Piganeau G."/>
            <person name="De Baets B."/>
            <person name="Picard A."/>
            <person name="Delseny M."/>
            <person name="Demaille J."/>
            <person name="Van de Peer Y."/>
            <person name="Moreau H."/>
        </authorList>
    </citation>
    <scope>NUCLEOTIDE SEQUENCE [LARGE SCALE GENOMIC DNA]</scope>
    <source>
        <strain evidence="3">OTTH 0595 / CCAP 157/2 / RCC745</strain>
    </source>
</reference>
<dbReference type="SUPFAM" id="SSF50998">
    <property type="entry name" value="Quinoprotein alcohol dehydrogenase-like"/>
    <property type="match status" value="1"/>
</dbReference>
<sequence length="515" mass="53862">MAPPGARSSSVAATSAYAADDFVPARRQSVRVRGSGDASDAGGMSPARSMSDSFEVHALCVGERAISCAGASAATPGDAVVAFAPRSGESRGGSIEKMIVWRRADGFGGFRSCATASEANDVACGAIDGRVVVYRLGFDRFGNVASAALIRTLGASGSAPARRLATVRCGRGETFLIACTGDGGRVLRVWGGETYDEIINDTAGKGFASGSDKTWIGTSSAYAKTSDSSFCATSFDRKSLMCVEVGANGSCKLAWRSRREPGRGIFLAGAAVIERGGVKSSRAVATCSCAEMVSGTTYAAPDSTIKLVIVDAEDGSEFDRFQIEGLGASNVFVDCGSLQGVGSNLFLALRDGAVWVINSGNGALVTSLHPPQDFVDTSGHKRTLPSLLAITPSRDEMYGATADGGVVNAWRVGVPRYWSAKSHKNFPIAFREAVIALLMCAKRAASSSTERAFRTMTISNKTNESVVSGVDGNFERLAHVEGFFDVVLSEPALLEMIIARMAKSQYGCDVVDSCY</sequence>
<reference evidence="2 3" key="2">
    <citation type="journal article" date="2014" name="BMC Genomics">
        <title>An improved genome of the model marine alga Ostreococcus tauri unfolds by assessing Illumina de novo assemblies.</title>
        <authorList>
            <person name="Blanc-Mathieu R."/>
            <person name="Verhelst B."/>
            <person name="Derelle E."/>
            <person name="Rombauts S."/>
            <person name="Bouget F.Y."/>
            <person name="Carre I."/>
            <person name="Chateau A."/>
            <person name="Eyre-Walker A."/>
            <person name="Grimsley N."/>
            <person name="Moreau H."/>
            <person name="Piegu B."/>
            <person name="Rivals E."/>
            <person name="Schackwitz W."/>
            <person name="Van de Peer Y."/>
            <person name="Piganeau G."/>
        </authorList>
    </citation>
    <scope>NUCLEOTIDE SEQUENCE [LARGE SCALE GENOMIC DNA]</scope>
    <source>
        <strain evidence="3">OTTH 0595 / CCAP 157/2 / RCC745</strain>
    </source>
</reference>
<comment type="caution">
    <text evidence="2">The sequence shown here is derived from an EMBL/GenBank/DDBJ whole genome shotgun (WGS) entry which is preliminary data.</text>
</comment>
<keyword evidence="3" id="KW-1185">Reference proteome</keyword>
<evidence type="ECO:0000313" key="3">
    <source>
        <dbReference type="Proteomes" id="UP000009170"/>
    </source>
</evidence>
<dbReference type="RefSeq" id="XP_022840309.1">
    <property type="nucleotide sequence ID" value="XM_022985336.1"/>
</dbReference>
<evidence type="ECO:0000256" key="1">
    <source>
        <dbReference type="SAM" id="MobiDB-lite"/>
    </source>
</evidence>
<dbReference type="GeneID" id="9831208"/>
<dbReference type="AlphaFoldDB" id="A0A096P8L2"/>
<dbReference type="InParanoid" id="A0A096P8L2"/>
<dbReference type="InterPro" id="IPR011047">
    <property type="entry name" value="Quinoprotein_ADH-like_sf"/>
</dbReference>
<accession>A0A096P8L2</accession>
<proteinExistence type="predicted"/>
<dbReference type="EMBL" id="CAID01000016">
    <property type="protein sequence ID" value="CEG00309.1"/>
    <property type="molecule type" value="Genomic_DNA"/>
</dbReference>
<dbReference type="OrthoDB" id="10588274at2759"/>
<protein>
    <submittedName>
        <fullName evidence="2">Quinonprotein alcohol dehydrogenase-like superfamily</fullName>
    </submittedName>
</protein>
<dbReference type="Proteomes" id="UP000009170">
    <property type="component" value="Unassembled WGS sequence"/>
</dbReference>
<evidence type="ECO:0000313" key="2">
    <source>
        <dbReference type="EMBL" id="CEG00309.1"/>
    </source>
</evidence>